<keyword evidence="1" id="KW-0812">Transmembrane</keyword>
<organism evidence="2 3">
    <name type="scientific">Pedobacter chitinilyticus</name>
    <dbReference type="NCBI Taxonomy" id="2233776"/>
    <lineage>
        <taxon>Bacteria</taxon>
        <taxon>Pseudomonadati</taxon>
        <taxon>Bacteroidota</taxon>
        <taxon>Sphingobacteriia</taxon>
        <taxon>Sphingobacteriales</taxon>
        <taxon>Sphingobacteriaceae</taxon>
        <taxon>Pedobacter</taxon>
    </lineage>
</organism>
<dbReference type="AlphaFoldDB" id="A0A443Z202"/>
<dbReference type="EMBL" id="SAYW01000001">
    <property type="protein sequence ID" value="RWU10564.1"/>
    <property type="molecule type" value="Genomic_DNA"/>
</dbReference>
<evidence type="ECO:0000256" key="1">
    <source>
        <dbReference type="SAM" id="Phobius"/>
    </source>
</evidence>
<comment type="caution">
    <text evidence="2">The sequence shown here is derived from an EMBL/GenBank/DDBJ whole genome shotgun (WGS) entry which is preliminary data.</text>
</comment>
<keyword evidence="1" id="KW-1133">Transmembrane helix</keyword>
<gene>
    <name evidence="2" type="ORF">DPV69_04290</name>
</gene>
<keyword evidence="1" id="KW-0472">Membrane</keyword>
<keyword evidence="3" id="KW-1185">Reference proteome</keyword>
<accession>A0A443Z202</accession>
<dbReference type="RefSeq" id="WP_113646052.1">
    <property type="nucleotide sequence ID" value="NZ_QMHN01000001.1"/>
</dbReference>
<reference evidence="2 3" key="1">
    <citation type="submission" date="2018-06" db="EMBL/GenBank/DDBJ databases">
        <title>Pedobacter endophyticus sp. nov., an endophytic bacterium isolated from a leaf of Triticum aestivum.</title>
        <authorList>
            <person name="Zhang L."/>
        </authorList>
    </citation>
    <scope>NUCLEOTIDE SEQUENCE [LARGE SCALE GENOMIC DNA]</scope>
    <source>
        <strain evidence="2 3">CM134L-2</strain>
    </source>
</reference>
<protein>
    <submittedName>
        <fullName evidence="2">Uncharacterized protein</fullName>
    </submittedName>
</protein>
<evidence type="ECO:0000313" key="2">
    <source>
        <dbReference type="EMBL" id="RWU10564.1"/>
    </source>
</evidence>
<sequence length="187" mass="22274">MFNFPFDVTIWGTVSDWVLTIATIVTLYFIYRTFQSQLIVQKSQLDLTQIEIDKYVKEDRPIFILKEYAFYHLESRNEDPNLIIHLKKVGNLQALNLNVRAMPFCDIEILTEDVDCISQDVTVMYFFRKKQSNFKDLKFLSMIFFKDRYDNNYRQVFTLIQEDDQIKGYLSSLSINDKVSHIFNENS</sequence>
<dbReference type="Proteomes" id="UP000284120">
    <property type="component" value="Unassembled WGS sequence"/>
</dbReference>
<dbReference type="OrthoDB" id="1372378at2"/>
<evidence type="ECO:0000313" key="3">
    <source>
        <dbReference type="Proteomes" id="UP000284120"/>
    </source>
</evidence>
<name>A0A443Z202_9SPHI</name>
<proteinExistence type="predicted"/>
<feature type="transmembrane region" description="Helical" evidence="1">
    <location>
        <begin position="12"/>
        <end position="31"/>
    </location>
</feature>